<dbReference type="EMBL" id="JBBKAI010000002">
    <property type="protein sequence ID" value="MEJ8657119.1"/>
    <property type="molecule type" value="Genomic_DNA"/>
</dbReference>
<organism evidence="1 2">
    <name type="scientific">Streptomyces pratisoli</name>
    <dbReference type="NCBI Taxonomy" id="3139917"/>
    <lineage>
        <taxon>Bacteria</taxon>
        <taxon>Bacillati</taxon>
        <taxon>Actinomycetota</taxon>
        <taxon>Actinomycetes</taxon>
        <taxon>Kitasatosporales</taxon>
        <taxon>Streptomycetaceae</taxon>
        <taxon>Streptomyces</taxon>
    </lineage>
</organism>
<evidence type="ECO:0000313" key="1">
    <source>
        <dbReference type="EMBL" id="MEJ8657119.1"/>
    </source>
</evidence>
<protein>
    <submittedName>
        <fullName evidence="1">Uncharacterized protein</fullName>
    </submittedName>
</protein>
<proteinExistence type="predicted"/>
<reference evidence="1" key="1">
    <citation type="submission" date="2024-03" db="EMBL/GenBank/DDBJ databases">
        <title>Novel Streptomyces species of biotechnological and ecological value are a feature of Machair soil.</title>
        <authorList>
            <person name="Prole J.R."/>
            <person name="Goodfellow M."/>
            <person name="Allenby N."/>
            <person name="Ward A.C."/>
        </authorList>
    </citation>
    <scope>NUCLEOTIDE SEQUENCE</scope>
    <source>
        <strain evidence="1">MS1.AVA.4</strain>
    </source>
</reference>
<dbReference type="Proteomes" id="UP001375539">
    <property type="component" value="Unassembled WGS sequence"/>
</dbReference>
<keyword evidence="2" id="KW-1185">Reference proteome</keyword>
<sequence>MPREIIGLDEADRIHEQLGKLVEFHIPEVVVAFTSGSLPFGAALRGDSDIDVNVILPAGTKPDDALFDRLSGFIDDYRNLHHQHGMRLDCRYPGEYFTIDQAHDAAKGRGIPVINGRPALPRELGDSYWNSSEDTWYLAWMGAVAFSRHVAGNRDVLAELRRRGWATIVTLCLPDLSGRDFDAEDVMARILDKDHPNGGFGVHPGYRRFAELEVPHCRQALADLSTRGLLARQEEDSFFVEDDELLRWATDLAARHQVGFHAASLLTVTSSLRLAI</sequence>
<gene>
    <name evidence="1" type="ORF">WKI58_11370</name>
</gene>
<evidence type="ECO:0000313" key="2">
    <source>
        <dbReference type="Proteomes" id="UP001375539"/>
    </source>
</evidence>
<accession>A0ACC6QFS4</accession>
<name>A0ACC6QFS4_9ACTN</name>
<comment type="caution">
    <text evidence="1">The sequence shown here is derived from an EMBL/GenBank/DDBJ whole genome shotgun (WGS) entry which is preliminary data.</text>
</comment>